<organism evidence="2">
    <name type="scientific">bioreactor metagenome</name>
    <dbReference type="NCBI Taxonomy" id="1076179"/>
    <lineage>
        <taxon>unclassified sequences</taxon>
        <taxon>metagenomes</taxon>
        <taxon>ecological metagenomes</taxon>
    </lineage>
</organism>
<dbReference type="PROSITE" id="PS51372">
    <property type="entry name" value="PRD_2"/>
    <property type="match status" value="1"/>
</dbReference>
<evidence type="ECO:0000259" key="1">
    <source>
        <dbReference type="PROSITE" id="PS51372"/>
    </source>
</evidence>
<dbReference type="SUPFAM" id="SSF63520">
    <property type="entry name" value="PTS-regulatory domain, PRD"/>
    <property type="match status" value="1"/>
</dbReference>
<dbReference type="EMBL" id="VSSQ01067879">
    <property type="protein sequence ID" value="MPN20190.1"/>
    <property type="molecule type" value="Genomic_DNA"/>
</dbReference>
<accession>A0A645G2R0</accession>
<name>A0A645G2R0_9ZZZZ</name>
<comment type="caution">
    <text evidence="2">The sequence shown here is derived from an EMBL/GenBank/DDBJ whole genome shotgun (WGS) entry which is preliminary data.</text>
</comment>
<dbReference type="InterPro" id="IPR036634">
    <property type="entry name" value="PRD_sf"/>
</dbReference>
<gene>
    <name evidence="2" type="ORF">SDC9_167568</name>
</gene>
<reference evidence="2" key="1">
    <citation type="submission" date="2019-08" db="EMBL/GenBank/DDBJ databases">
        <authorList>
            <person name="Kucharzyk K."/>
            <person name="Murdoch R.W."/>
            <person name="Higgins S."/>
            <person name="Loffler F."/>
        </authorList>
    </citation>
    <scope>NUCLEOTIDE SEQUENCE</scope>
</reference>
<dbReference type="GO" id="GO:0006355">
    <property type="term" value="P:regulation of DNA-templated transcription"/>
    <property type="evidence" value="ECO:0007669"/>
    <property type="project" value="InterPro"/>
</dbReference>
<protein>
    <recommendedName>
        <fullName evidence="1">PRD domain-containing protein</fullName>
    </recommendedName>
</protein>
<feature type="domain" description="PRD" evidence="1">
    <location>
        <begin position="1"/>
        <end position="68"/>
    </location>
</feature>
<evidence type="ECO:0000313" key="2">
    <source>
        <dbReference type="EMBL" id="MPN20190.1"/>
    </source>
</evidence>
<dbReference type="Gene3D" id="1.10.1790.10">
    <property type="entry name" value="PRD domain"/>
    <property type="match status" value="1"/>
</dbReference>
<sequence length="68" mass="7966">MHIACMINNLMENKPLPKNPNTEYIVENREEDFKFVSKTMKKIEKSFNIIVPDDGIAYVLEIISPVRR</sequence>
<proteinExistence type="predicted"/>
<dbReference type="AlphaFoldDB" id="A0A645G2R0"/>
<dbReference type="InterPro" id="IPR011608">
    <property type="entry name" value="PRD"/>
</dbReference>
<dbReference type="Pfam" id="PF00874">
    <property type="entry name" value="PRD"/>
    <property type="match status" value="1"/>
</dbReference>